<keyword evidence="2" id="KW-1185">Reference proteome</keyword>
<gene>
    <name evidence="1" type="ORF">PRLR5076_09400</name>
</gene>
<comment type="caution">
    <text evidence="1">The sequence shown here is derived from an EMBL/GenBank/DDBJ whole genome shotgun (WGS) entry which is preliminary data.</text>
</comment>
<protein>
    <submittedName>
        <fullName evidence="1">Uncharacterized protein</fullName>
    </submittedName>
</protein>
<dbReference type="Proteomes" id="UP000825483">
    <property type="component" value="Unassembled WGS sequence"/>
</dbReference>
<sequence>MIEDEKDKYSECYPKRTIEHNSFQSNPDTFSYCLEPNIRSTAVKAAKLRRQLIHTYLILEPMMKKIKRCELFSRNLVAHDVHEEHSIHDYFHV</sequence>
<accession>A0A9R1C8S6</accession>
<evidence type="ECO:0000313" key="1">
    <source>
        <dbReference type="EMBL" id="GJG58089.1"/>
    </source>
</evidence>
<proteinExistence type="predicted"/>
<dbReference type="AlphaFoldDB" id="A0A9R1C8S6"/>
<dbReference type="EMBL" id="BPUB01000001">
    <property type="protein sequence ID" value="GJG58089.1"/>
    <property type="molecule type" value="Genomic_DNA"/>
</dbReference>
<reference evidence="1" key="1">
    <citation type="journal article" date="2022" name="Int. J. Syst. Evol. Microbiol.">
        <title>Prevotella lacticifex sp. nov., isolated from the rumen of cows.</title>
        <authorList>
            <person name="Shinkai T."/>
            <person name="Ikeyama N."/>
            <person name="Kumagai M."/>
            <person name="Ohmori H."/>
            <person name="Sakamoto M."/>
            <person name="Ohkuma M."/>
            <person name="Mitsumori M."/>
        </authorList>
    </citation>
    <scope>NUCLEOTIDE SEQUENCE</scope>
    <source>
        <strain evidence="1">R5076</strain>
    </source>
</reference>
<organism evidence="1 2">
    <name type="scientific">Prevotella lacticifex</name>
    <dbReference type="NCBI Taxonomy" id="2854755"/>
    <lineage>
        <taxon>Bacteria</taxon>
        <taxon>Pseudomonadati</taxon>
        <taxon>Bacteroidota</taxon>
        <taxon>Bacteroidia</taxon>
        <taxon>Bacteroidales</taxon>
        <taxon>Prevotellaceae</taxon>
        <taxon>Prevotella</taxon>
    </lineage>
</organism>
<evidence type="ECO:0000313" key="2">
    <source>
        <dbReference type="Proteomes" id="UP000825483"/>
    </source>
</evidence>
<name>A0A9R1C8S6_9BACT</name>